<dbReference type="PROSITE" id="PS50995">
    <property type="entry name" value="HTH_MARR_2"/>
    <property type="match status" value="1"/>
</dbReference>
<dbReference type="CDD" id="cd00090">
    <property type="entry name" value="HTH_ARSR"/>
    <property type="match status" value="1"/>
</dbReference>
<dbReference type="InterPro" id="IPR011991">
    <property type="entry name" value="ArsR-like_HTH"/>
</dbReference>
<organism evidence="2 3">
    <name type="scientific">Sneathiella sedimenti</name>
    <dbReference type="NCBI Taxonomy" id="2816034"/>
    <lineage>
        <taxon>Bacteria</taxon>
        <taxon>Pseudomonadati</taxon>
        <taxon>Pseudomonadota</taxon>
        <taxon>Alphaproteobacteria</taxon>
        <taxon>Sneathiellales</taxon>
        <taxon>Sneathiellaceae</taxon>
        <taxon>Sneathiella</taxon>
    </lineage>
</organism>
<dbReference type="Pfam" id="PF12802">
    <property type="entry name" value="MarR_2"/>
    <property type="match status" value="1"/>
</dbReference>
<dbReference type="SMART" id="SM00347">
    <property type="entry name" value="HTH_MARR"/>
    <property type="match status" value="1"/>
</dbReference>
<dbReference type="PRINTS" id="PR00598">
    <property type="entry name" value="HTHMARR"/>
</dbReference>
<evidence type="ECO:0000313" key="2">
    <source>
        <dbReference type="EMBL" id="MBO0334770.1"/>
    </source>
</evidence>
<dbReference type="PANTHER" id="PTHR33164">
    <property type="entry name" value="TRANSCRIPTIONAL REGULATOR, MARR FAMILY"/>
    <property type="match status" value="1"/>
</dbReference>
<accession>A0ABS3F8C1</accession>
<evidence type="ECO:0000313" key="3">
    <source>
        <dbReference type="Proteomes" id="UP000664761"/>
    </source>
</evidence>
<dbReference type="InterPro" id="IPR000835">
    <property type="entry name" value="HTH_MarR-typ"/>
</dbReference>
<dbReference type="SUPFAM" id="SSF46785">
    <property type="entry name" value="Winged helix' DNA-binding domain"/>
    <property type="match status" value="1"/>
</dbReference>
<name>A0ABS3F8C1_9PROT</name>
<feature type="domain" description="HTH marR-type" evidence="1">
    <location>
        <begin position="11"/>
        <end position="145"/>
    </location>
</feature>
<dbReference type="InterPro" id="IPR039422">
    <property type="entry name" value="MarR/SlyA-like"/>
</dbReference>
<dbReference type="EMBL" id="JAFLNC010000005">
    <property type="protein sequence ID" value="MBO0334770.1"/>
    <property type="molecule type" value="Genomic_DNA"/>
</dbReference>
<evidence type="ECO:0000259" key="1">
    <source>
        <dbReference type="PROSITE" id="PS50995"/>
    </source>
</evidence>
<dbReference type="Gene3D" id="1.10.10.10">
    <property type="entry name" value="Winged helix-like DNA-binding domain superfamily/Winged helix DNA-binding domain"/>
    <property type="match status" value="1"/>
</dbReference>
<reference evidence="2 3" key="1">
    <citation type="submission" date="2021-03" db="EMBL/GenBank/DDBJ databases">
        <title>Sneathiella sp. CAU 1612 isolated from Kang Won-do.</title>
        <authorList>
            <person name="Kim W."/>
        </authorList>
    </citation>
    <scope>NUCLEOTIDE SEQUENCE [LARGE SCALE GENOMIC DNA]</scope>
    <source>
        <strain evidence="2 3">CAU 1612</strain>
    </source>
</reference>
<dbReference type="RefSeq" id="WP_207046945.1">
    <property type="nucleotide sequence ID" value="NZ_JAFLNC010000005.1"/>
</dbReference>
<dbReference type="InterPro" id="IPR036388">
    <property type="entry name" value="WH-like_DNA-bd_sf"/>
</dbReference>
<dbReference type="InterPro" id="IPR036390">
    <property type="entry name" value="WH_DNA-bd_sf"/>
</dbReference>
<dbReference type="Proteomes" id="UP000664761">
    <property type="component" value="Unassembled WGS sequence"/>
</dbReference>
<sequence length="169" mass="18684">MVDDFVRRKGYLTLGTRLKRIGDRLQADVQQLFDAEEIPVQTAHCPLLAALDDLGPLTVGDLAEALGVSQPGITRTVGQLAKQGVVRVARGRKDQRTKVVTLTEQGRVLVQRGERDVWPLIDACLAELCDNRQAPLLDQLDTLENALKDRSLFQRINAAEKTKMEGQDG</sequence>
<proteinExistence type="predicted"/>
<comment type="caution">
    <text evidence="2">The sequence shown here is derived from an EMBL/GenBank/DDBJ whole genome shotgun (WGS) entry which is preliminary data.</text>
</comment>
<dbReference type="PANTHER" id="PTHR33164:SF43">
    <property type="entry name" value="HTH-TYPE TRANSCRIPTIONAL REPRESSOR YETL"/>
    <property type="match status" value="1"/>
</dbReference>
<protein>
    <submittedName>
        <fullName evidence="2">MarR family transcriptional regulator</fullName>
    </submittedName>
</protein>
<keyword evidence="3" id="KW-1185">Reference proteome</keyword>
<gene>
    <name evidence="2" type="ORF">J0X12_14180</name>
</gene>